<evidence type="ECO:0000313" key="1">
    <source>
        <dbReference type="EMBL" id="KAF0748192.1"/>
    </source>
</evidence>
<evidence type="ECO:0000313" key="2">
    <source>
        <dbReference type="Proteomes" id="UP000478052"/>
    </source>
</evidence>
<comment type="caution">
    <text evidence="1">The sequence shown here is derived from an EMBL/GenBank/DDBJ whole genome shotgun (WGS) entry which is preliminary data.</text>
</comment>
<dbReference type="EMBL" id="VUJU01006574">
    <property type="protein sequence ID" value="KAF0748192.1"/>
    <property type="molecule type" value="Genomic_DNA"/>
</dbReference>
<gene>
    <name evidence="1" type="ORF">FWK35_00022392</name>
</gene>
<sequence length="34" mass="4020">MGVDWMLNALTILTYLDFDFDTARFILQRIKNLA</sequence>
<keyword evidence="2" id="KW-1185">Reference proteome</keyword>
<protein>
    <submittedName>
        <fullName evidence="1">Uncharacterized protein</fullName>
    </submittedName>
</protein>
<proteinExistence type="predicted"/>
<dbReference type="Proteomes" id="UP000478052">
    <property type="component" value="Unassembled WGS sequence"/>
</dbReference>
<dbReference type="AlphaFoldDB" id="A0A6G0Y2P8"/>
<dbReference type="OrthoDB" id="6600566at2759"/>
<accession>A0A6G0Y2P8</accession>
<organism evidence="1 2">
    <name type="scientific">Aphis craccivora</name>
    <name type="common">Cowpea aphid</name>
    <dbReference type="NCBI Taxonomy" id="307492"/>
    <lineage>
        <taxon>Eukaryota</taxon>
        <taxon>Metazoa</taxon>
        <taxon>Ecdysozoa</taxon>
        <taxon>Arthropoda</taxon>
        <taxon>Hexapoda</taxon>
        <taxon>Insecta</taxon>
        <taxon>Pterygota</taxon>
        <taxon>Neoptera</taxon>
        <taxon>Paraneoptera</taxon>
        <taxon>Hemiptera</taxon>
        <taxon>Sternorrhyncha</taxon>
        <taxon>Aphidomorpha</taxon>
        <taxon>Aphidoidea</taxon>
        <taxon>Aphididae</taxon>
        <taxon>Aphidini</taxon>
        <taxon>Aphis</taxon>
        <taxon>Aphis</taxon>
    </lineage>
</organism>
<name>A0A6G0Y2P8_APHCR</name>
<reference evidence="1 2" key="1">
    <citation type="submission" date="2019-08" db="EMBL/GenBank/DDBJ databases">
        <title>Whole genome of Aphis craccivora.</title>
        <authorList>
            <person name="Voronova N.V."/>
            <person name="Shulinski R.S."/>
            <person name="Bandarenka Y.V."/>
            <person name="Zhorov D.G."/>
            <person name="Warner D."/>
        </authorList>
    </citation>
    <scope>NUCLEOTIDE SEQUENCE [LARGE SCALE GENOMIC DNA]</scope>
    <source>
        <strain evidence="1">180601</strain>
        <tissue evidence="1">Whole Body</tissue>
    </source>
</reference>